<comment type="caution">
    <text evidence="2">The sequence shown here is derived from an EMBL/GenBank/DDBJ whole genome shotgun (WGS) entry which is preliminary data.</text>
</comment>
<dbReference type="Proteomes" id="UP000651482">
    <property type="component" value="Unassembled WGS sequence"/>
</dbReference>
<dbReference type="AlphaFoldDB" id="A0A926DBX6"/>
<evidence type="ECO:0000313" key="2">
    <source>
        <dbReference type="EMBL" id="MBC8535032.1"/>
    </source>
</evidence>
<sequence length="260" mass="29186">MSYSSGEAAEQVVRMTLNGVEVAAKISGKAAERLAVLLYAVLKDQKKTRGKTRLNSMLRSGKELKVFAIGDRDLEKFCREAKKYGILYCVLKDKTANDGHTDVFVRAEDASKINRIFDRFGIATADIGSARTEIVKAKEEQKDADIPVPDRSTTEKDKEEAFLDALLAPAPNKEEAQTQNPTQGPAAKSRPSEPTSNQREKTVRGISDPTERSRPSVRQEMKEIREEQRQRTSSAQKTKDEPNRTSEHRPVPKKKKDKER</sequence>
<feature type="compositionally biased region" description="Basic residues" evidence="1">
    <location>
        <begin position="251"/>
        <end position="260"/>
    </location>
</feature>
<dbReference type="RefSeq" id="WP_249320709.1">
    <property type="nucleotide sequence ID" value="NZ_JACRSN010000042.1"/>
</dbReference>
<keyword evidence="3" id="KW-1185">Reference proteome</keyword>
<name>A0A926DBX6_9FIRM</name>
<evidence type="ECO:0000256" key="1">
    <source>
        <dbReference type="SAM" id="MobiDB-lite"/>
    </source>
</evidence>
<feature type="compositionally biased region" description="Basic and acidic residues" evidence="1">
    <location>
        <begin position="152"/>
        <end position="161"/>
    </location>
</feature>
<dbReference type="Pfam" id="PF12687">
    <property type="entry name" value="DUF3801"/>
    <property type="match status" value="1"/>
</dbReference>
<feature type="region of interest" description="Disordered" evidence="1">
    <location>
        <begin position="137"/>
        <end position="260"/>
    </location>
</feature>
<proteinExistence type="predicted"/>
<feature type="compositionally biased region" description="Basic and acidic residues" evidence="1">
    <location>
        <begin position="198"/>
        <end position="230"/>
    </location>
</feature>
<feature type="compositionally biased region" description="Basic and acidic residues" evidence="1">
    <location>
        <begin position="237"/>
        <end position="250"/>
    </location>
</feature>
<organism evidence="2 3">
    <name type="scientific">Yeguia hominis</name>
    <dbReference type="NCBI Taxonomy" id="2763662"/>
    <lineage>
        <taxon>Bacteria</taxon>
        <taxon>Bacillati</taxon>
        <taxon>Bacillota</taxon>
        <taxon>Clostridia</taxon>
        <taxon>Eubacteriales</taxon>
        <taxon>Yeguiaceae</taxon>
        <taxon>Yeguia</taxon>
    </lineage>
</organism>
<accession>A0A926DBX6</accession>
<gene>
    <name evidence="2" type="ORF">IAG03_13830</name>
</gene>
<dbReference type="InterPro" id="IPR024234">
    <property type="entry name" value="DUF3801"/>
</dbReference>
<evidence type="ECO:0000313" key="3">
    <source>
        <dbReference type="Proteomes" id="UP000651482"/>
    </source>
</evidence>
<protein>
    <submittedName>
        <fullName evidence="2">DUF3801 domain-containing protein</fullName>
    </submittedName>
</protein>
<reference evidence="2" key="1">
    <citation type="submission" date="2020-08" db="EMBL/GenBank/DDBJ databases">
        <title>Genome public.</title>
        <authorList>
            <person name="Liu C."/>
            <person name="Sun Q."/>
        </authorList>
    </citation>
    <scope>NUCLEOTIDE SEQUENCE</scope>
    <source>
        <strain evidence="2">NSJ-40</strain>
    </source>
</reference>
<dbReference type="EMBL" id="JACRSN010000042">
    <property type="protein sequence ID" value="MBC8535032.1"/>
    <property type="molecule type" value="Genomic_DNA"/>
</dbReference>